<accession>A0AAP5EE78</accession>
<evidence type="ECO:0000256" key="3">
    <source>
        <dbReference type="ARBA" id="ARBA00023125"/>
    </source>
</evidence>
<feature type="domain" description="HTH lysR-type" evidence="5">
    <location>
        <begin position="3"/>
        <end position="60"/>
    </location>
</feature>
<evidence type="ECO:0000313" key="6">
    <source>
        <dbReference type="EMBL" id="MDQ1108543.1"/>
    </source>
</evidence>
<keyword evidence="3 6" id="KW-0238">DNA-binding</keyword>
<dbReference type="AlphaFoldDB" id="A0AAP5EE78"/>
<dbReference type="SUPFAM" id="SSF46785">
    <property type="entry name" value="Winged helix' DNA-binding domain"/>
    <property type="match status" value="1"/>
</dbReference>
<dbReference type="Pfam" id="PF00126">
    <property type="entry name" value="HTH_1"/>
    <property type="match status" value="1"/>
</dbReference>
<dbReference type="InterPro" id="IPR058163">
    <property type="entry name" value="LysR-type_TF_proteobact-type"/>
</dbReference>
<dbReference type="Pfam" id="PF03466">
    <property type="entry name" value="LysR_substrate"/>
    <property type="match status" value="1"/>
</dbReference>
<dbReference type="InterPro" id="IPR036390">
    <property type="entry name" value="WH_DNA-bd_sf"/>
</dbReference>
<dbReference type="FunFam" id="3.40.190.290:FF:000001">
    <property type="entry name" value="Transcriptional regulator, LysR family"/>
    <property type="match status" value="1"/>
</dbReference>
<dbReference type="EMBL" id="JAUTAS010000001">
    <property type="protein sequence ID" value="MDQ1108543.1"/>
    <property type="molecule type" value="Genomic_DNA"/>
</dbReference>
<dbReference type="InterPro" id="IPR005119">
    <property type="entry name" value="LysR_subst-bd"/>
</dbReference>
<evidence type="ECO:0000256" key="4">
    <source>
        <dbReference type="ARBA" id="ARBA00023163"/>
    </source>
</evidence>
<evidence type="ECO:0000313" key="7">
    <source>
        <dbReference type="Proteomes" id="UP001226084"/>
    </source>
</evidence>
<dbReference type="GO" id="GO:0003677">
    <property type="term" value="F:DNA binding"/>
    <property type="evidence" value="ECO:0007669"/>
    <property type="project" value="UniProtKB-KW"/>
</dbReference>
<reference evidence="6" key="1">
    <citation type="submission" date="2023-07" db="EMBL/GenBank/DDBJ databases">
        <title>Functional and genomic diversity of the sorghum phyllosphere microbiome.</title>
        <authorList>
            <person name="Shade A."/>
        </authorList>
    </citation>
    <scope>NUCLEOTIDE SEQUENCE</scope>
    <source>
        <strain evidence="6">SORGH_AS_0457</strain>
    </source>
</reference>
<evidence type="ECO:0000256" key="1">
    <source>
        <dbReference type="ARBA" id="ARBA00009437"/>
    </source>
</evidence>
<keyword evidence="2" id="KW-0805">Transcription regulation</keyword>
<dbReference type="PANTHER" id="PTHR30537:SF5">
    <property type="entry name" value="HTH-TYPE TRANSCRIPTIONAL ACTIVATOR TTDR-RELATED"/>
    <property type="match status" value="1"/>
</dbReference>
<dbReference type="FunFam" id="1.10.10.10:FF:000001">
    <property type="entry name" value="LysR family transcriptional regulator"/>
    <property type="match status" value="1"/>
</dbReference>
<dbReference type="InterPro" id="IPR036388">
    <property type="entry name" value="WH-like_DNA-bd_sf"/>
</dbReference>
<keyword evidence="4" id="KW-0804">Transcription</keyword>
<name>A0AAP5EE78_9GAMM</name>
<dbReference type="CDD" id="cd08422">
    <property type="entry name" value="PBP2_CrgA_like"/>
    <property type="match status" value="1"/>
</dbReference>
<comment type="caution">
    <text evidence="6">The sequence shown here is derived from an EMBL/GenBank/DDBJ whole genome shotgun (WGS) entry which is preliminary data.</text>
</comment>
<dbReference type="Gene3D" id="1.10.10.10">
    <property type="entry name" value="Winged helix-like DNA-binding domain superfamily/Winged helix DNA-binding domain"/>
    <property type="match status" value="1"/>
</dbReference>
<evidence type="ECO:0000259" key="5">
    <source>
        <dbReference type="PROSITE" id="PS50931"/>
    </source>
</evidence>
<dbReference type="RefSeq" id="WP_307106911.1">
    <property type="nucleotide sequence ID" value="NZ_JAUTAS010000001.1"/>
</dbReference>
<dbReference type="Gene3D" id="3.40.190.290">
    <property type="match status" value="1"/>
</dbReference>
<dbReference type="PANTHER" id="PTHR30537">
    <property type="entry name" value="HTH-TYPE TRANSCRIPTIONAL REGULATOR"/>
    <property type="match status" value="1"/>
</dbReference>
<evidence type="ECO:0000256" key="2">
    <source>
        <dbReference type="ARBA" id="ARBA00023015"/>
    </source>
</evidence>
<sequence>MIDDLNELRTFDRIVHGGSLSAAARDLGISLAVVSKRLTALERRVQVRLLNRSTRRASLTDEGSLFHLHCRRVLEAVEAAEAALEQRQDVVAGVLKLTAPNGFGRRHVVPAVRSFQQAHPGVRVHLSLRDELVDLVGEGVELALRYGALDDSRLVARELAPNRRILCASPEYLRRRGTPLSIDDLHGHDLIASGSPPVSQWVFAQPGGTIAFPLDASTLCDDGEAAQILAVQGAGIARKSIWDVADDLDAGRLKEVLPNCALATSPLSAVYAPGKQVAPRVRAFLGHMVQQLQQSAGWRHANRAMPAIALTGT</sequence>
<gene>
    <name evidence="6" type="ORF">QE424_001702</name>
</gene>
<dbReference type="PROSITE" id="PS50931">
    <property type="entry name" value="HTH_LYSR"/>
    <property type="match status" value="1"/>
</dbReference>
<dbReference type="InterPro" id="IPR000847">
    <property type="entry name" value="LysR_HTH_N"/>
</dbReference>
<comment type="similarity">
    <text evidence="1">Belongs to the LysR transcriptional regulatory family.</text>
</comment>
<dbReference type="GO" id="GO:0003700">
    <property type="term" value="F:DNA-binding transcription factor activity"/>
    <property type="evidence" value="ECO:0007669"/>
    <property type="project" value="InterPro"/>
</dbReference>
<dbReference type="SUPFAM" id="SSF53850">
    <property type="entry name" value="Periplasmic binding protein-like II"/>
    <property type="match status" value="1"/>
</dbReference>
<protein>
    <submittedName>
        <fullName evidence="6">DNA-binding transcriptional LysR family regulator</fullName>
    </submittedName>
</protein>
<proteinExistence type="inferred from homology"/>
<organism evidence="6 7">
    <name type="scientific">Stenotrophomonas rhizophila</name>
    <dbReference type="NCBI Taxonomy" id="216778"/>
    <lineage>
        <taxon>Bacteria</taxon>
        <taxon>Pseudomonadati</taxon>
        <taxon>Pseudomonadota</taxon>
        <taxon>Gammaproteobacteria</taxon>
        <taxon>Lysobacterales</taxon>
        <taxon>Lysobacteraceae</taxon>
        <taxon>Stenotrophomonas</taxon>
    </lineage>
</organism>
<dbReference type="Proteomes" id="UP001226084">
    <property type="component" value="Unassembled WGS sequence"/>
</dbReference>